<dbReference type="AlphaFoldDB" id="A0A9W6BH28"/>
<name>A0A9W6BH28_9CHLO</name>
<feature type="region of interest" description="Disordered" evidence="1">
    <location>
        <begin position="1"/>
        <end position="102"/>
    </location>
</feature>
<organism evidence="2 3">
    <name type="scientific">Pleodorina starrii</name>
    <dbReference type="NCBI Taxonomy" id="330485"/>
    <lineage>
        <taxon>Eukaryota</taxon>
        <taxon>Viridiplantae</taxon>
        <taxon>Chlorophyta</taxon>
        <taxon>core chlorophytes</taxon>
        <taxon>Chlorophyceae</taxon>
        <taxon>CS clade</taxon>
        <taxon>Chlamydomonadales</taxon>
        <taxon>Volvocaceae</taxon>
        <taxon>Pleodorina</taxon>
    </lineage>
</organism>
<reference evidence="2 3" key="1">
    <citation type="journal article" date="2023" name="Commun. Biol.">
        <title>Reorganization of the ancestral sex-determining regions during the evolution of trioecy in Pleodorina starrii.</title>
        <authorList>
            <person name="Takahashi K."/>
            <person name="Suzuki S."/>
            <person name="Kawai-Toyooka H."/>
            <person name="Yamamoto K."/>
            <person name="Hamaji T."/>
            <person name="Ootsuki R."/>
            <person name="Yamaguchi H."/>
            <person name="Kawachi M."/>
            <person name="Higashiyama T."/>
            <person name="Nozaki H."/>
        </authorList>
    </citation>
    <scope>NUCLEOTIDE SEQUENCE [LARGE SCALE GENOMIC DNA]</scope>
    <source>
        <strain evidence="2 3">NIES-4479</strain>
    </source>
</reference>
<feature type="region of interest" description="Disordered" evidence="1">
    <location>
        <begin position="396"/>
        <end position="465"/>
    </location>
</feature>
<gene>
    <name evidence="2" type="primary">PLEST003607</name>
    <name evidence="2" type="ORF">PLESTB_000561200</name>
</gene>
<feature type="compositionally biased region" description="Polar residues" evidence="1">
    <location>
        <begin position="242"/>
        <end position="251"/>
    </location>
</feature>
<feature type="compositionally biased region" description="Basic residues" evidence="1">
    <location>
        <begin position="22"/>
        <end position="34"/>
    </location>
</feature>
<sequence length="637" mass="64135">MSRATPCSRAIEVPGRSVEKHIIHKNVTGHRSHAHAAIQSDANSSEKESHHRDDSPHVHAASARHDSSEKDQDAGLHPLVAESAAPELATPSRQPAAAKRPTCPALPLDLDVCPSFSEQRPQGAKPLFLERHNTLQSVYELQQGSAPHGSCDGGGSGDTQCGSGSGGTVARDASRADPPASCLPGWDIARSELWLLAEAALLRTQPPPPPQLPQQPLESAPAGGASADAGMHAGAGPAAAGDQQSDLQSSIAAPAAAAPGRAMNRPLSAFAFAASAAASAAASGTPEPERVPPVGVGSRSASSPFACRNSQVSITLQAPGLGSLFSSTRRACPPTPRGMGPLPSLLTPSFTLSCLAARPLAARSGRLADGAVADDDDDGAAAAPPALQSQREAFVVADPGPPTPPTPSALAEDANSSSPGSGSVGDNGSAGESGSGSGGDSGSGSGSDAQLDQQHQQQQKQKHHAAFAAGVAAATSTAAAVSHAAAAAAAGLAGIASQPSVGTAAGFLMHLGGNMLNVGTSVLATKVQGPAMSKSTMHAAEAVLGPDAPEALRQQLRQRLRYTLAGASVMWFLLNLHHTTDVLAHLDFEHDFVTSSKTVLNLAVSGPTLLKNCEELLQVGIAVTLGVGKRAMGADGA</sequence>
<evidence type="ECO:0000313" key="3">
    <source>
        <dbReference type="Proteomes" id="UP001165080"/>
    </source>
</evidence>
<accession>A0A9W6BH28</accession>
<evidence type="ECO:0000256" key="1">
    <source>
        <dbReference type="SAM" id="MobiDB-lite"/>
    </source>
</evidence>
<feature type="compositionally biased region" description="Gly residues" evidence="1">
    <location>
        <begin position="151"/>
        <end position="167"/>
    </location>
</feature>
<feature type="compositionally biased region" description="Gly residues" evidence="1">
    <location>
        <begin position="431"/>
        <end position="445"/>
    </location>
</feature>
<proteinExistence type="predicted"/>
<feature type="compositionally biased region" description="Low complexity" evidence="1">
    <location>
        <begin position="214"/>
        <end position="241"/>
    </location>
</feature>
<keyword evidence="3" id="KW-1185">Reference proteome</keyword>
<feature type="region of interest" description="Disordered" evidence="1">
    <location>
        <begin position="204"/>
        <end position="253"/>
    </location>
</feature>
<dbReference type="Proteomes" id="UP001165080">
    <property type="component" value="Unassembled WGS sequence"/>
</dbReference>
<feature type="region of interest" description="Disordered" evidence="1">
    <location>
        <begin position="145"/>
        <end position="180"/>
    </location>
</feature>
<protein>
    <submittedName>
        <fullName evidence="2">Uncharacterized protein</fullName>
    </submittedName>
</protein>
<dbReference type="OrthoDB" id="540439at2759"/>
<evidence type="ECO:0000313" key="2">
    <source>
        <dbReference type="EMBL" id="GLC51903.1"/>
    </source>
</evidence>
<comment type="caution">
    <text evidence="2">The sequence shown here is derived from an EMBL/GenBank/DDBJ whole genome shotgun (WGS) entry which is preliminary data.</text>
</comment>
<dbReference type="EMBL" id="BRXU01000005">
    <property type="protein sequence ID" value="GLC51903.1"/>
    <property type="molecule type" value="Genomic_DNA"/>
</dbReference>
<feature type="compositionally biased region" description="Basic and acidic residues" evidence="1">
    <location>
        <begin position="44"/>
        <end position="74"/>
    </location>
</feature>